<proteinExistence type="predicted"/>
<evidence type="ECO:0000259" key="3">
    <source>
        <dbReference type="Pfam" id="PF00501"/>
    </source>
</evidence>
<keyword evidence="2" id="KW-0597">Phosphoprotein</keyword>
<dbReference type="STRING" id="68775.A0A5C3LHI7"/>
<evidence type="ECO:0000313" key="6">
    <source>
        <dbReference type="Proteomes" id="UP000308652"/>
    </source>
</evidence>
<dbReference type="AlphaFoldDB" id="A0A5C3LHI7"/>
<dbReference type="InterPro" id="IPR042099">
    <property type="entry name" value="ANL_N_sf"/>
</dbReference>
<dbReference type="Pfam" id="PF07993">
    <property type="entry name" value="NAD_binding_4"/>
    <property type="match status" value="1"/>
</dbReference>
<accession>A0A5C3LHI7</accession>
<protein>
    <submittedName>
        <fullName evidence="5">Acetyl-CoA synthetase-like protein</fullName>
    </submittedName>
</protein>
<dbReference type="EMBL" id="ML213678">
    <property type="protein sequence ID" value="TFK32327.1"/>
    <property type="molecule type" value="Genomic_DNA"/>
</dbReference>
<evidence type="ECO:0000256" key="1">
    <source>
        <dbReference type="ARBA" id="ARBA00022450"/>
    </source>
</evidence>
<dbReference type="InterPro" id="IPR051414">
    <property type="entry name" value="Adenylate-forming_Reductase"/>
</dbReference>
<dbReference type="PANTHER" id="PTHR43439">
    <property type="entry name" value="PHENYLACETATE-COENZYME A LIGASE"/>
    <property type="match status" value="1"/>
</dbReference>
<dbReference type="InterPro" id="IPR036291">
    <property type="entry name" value="NAD(P)-bd_dom_sf"/>
</dbReference>
<feature type="domain" description="Thioester reductase (TE)" evidence="4">
    <location>
        <begin position="708"/>
        <end position="948"/>
    </location>
</feature>
<organism evidence="5 6">
    <name type="scientific">Crucibulum laeve</name>
    <dbReference type="NCBI Taxonomy" id="68775"/>
    <lineage>
        <taxon>Eukaryota</taxon>
        <taxon>Fungi</taxon>
        <taxon>Dikarya</taxon>
        <taxon>Basidiomycota</taxon>
        <taxon>Agaricomycotina</taxon>
        <taxon>Agaricomycetes</taxon>
        <taxon>Agaricomycetidae</taxon>
        <taxon>Agaricales</taxon>
        <taxon>Agaricineae</taxon>
        <taxon>Nidulariaceae</taxon>
        <taxon>Crucibulum</taxon>
    </lineage>
</organism>
<dbReference type="OrthoDB" id="429813at2759"/>
<dbReference type="PANTHER" id="PTHR43439:SF2">
    <property type="entry name" value="ENZYME, PUTATIVE (JCVI)-RELATED"/>
    <property type="match status" value="1"/>
</dbReference>
<dbReference type="Gene3D" id="3.40.50.12780">
    <property type="entry name" value="N-terminal domain of ligase-like"/>
    <property type="match status" value="1"/>
</dbReference>
<dbReference type="SUPFAM" id="SSF51735">
    <property type="entry name" value="NAD(P)-binding Rossmann-fold domains"/>
    <property type="match status" value="1"/>
</dbReference>
<dbReference type="SUPFAM" id="SSF56801">
    <property type="entry name" value="Acetyl-CoA synthetase-like"/>
    <property type="match status" value="1"/>
</dbReference>
<keyword evidence="1" id="KW-0596">Phosphopantetheine</keyword>
<dbReference type="InterPro" id="IPR013120">
    <property type="entry name" value="FAR_NAD-bd"/>
</dbReference>
<gene>
    <name evidence="5" type="ORF">BDQ12DRAFT_739440</name>
</gene>
<dbReference type="Proteomes" id="UP000308652">
    <property type="component" value="Unassembled WGS sequence"/>
</dbReference>
<evidence type="ECO:0000313" key="5">
    <source>
        <dbReference type="EMBL" id="TFK32327.1"/>
    </source>
</evidence>
<evidence type="ECO:0000256" key="2">
    <source>
        <dbReference type="ARBA" id="ARBA00022553"/>
    </source>
</evidence>
<feature type="domain" description="AMP-dependent synthetase/ligase" evidence="3">
    <location>
        <begin position="100"/>
        <end position="366"/>
    </location>
</feature>
<dbReference type="Pfam" id="PF23562">
    <property type="entry name" value="AMP-binding_C_3"/>
    <property type="match status" value="1"/>
</dbReference>
<reference evidence="5 6" key="1">
    <citation type="journal article" date="2019" name="Nat. Ecol. Evol.">
        <title>Megaphylogeny resolves global patterns of mushroom evolution.</title>
        <authorList>
            <person name="Varga T."/>
            <person name="Krizsan K."/>
            <person name="Foldi C."/>
            <person name="Dima B."/>
            <person name="Sanchez-Garcia M."/>
            <person name="Sanchez-Ramirez S."/>
            <person name="Szollosi G.J."/>
            <person name="Szarkandi J.G."/>
            <person name="Papp V."/>
            <person name="Albert L."/>
            <person name="Andreopoulos W."/>
            <person name="Angelini C."/>
            <person name="Antonin V."/>
            <person name="Barry K.W."/>
            <person name="Bougher N.L."/>
            <person name="Buchanan P."/>
            <person name="Buyck B."/>
            <person name="Bense V."/>
            <person name="Catcheside P."/>
            <person name="Chovatia M."/>
            <person name="Cooper J."/>
            <person name="Damon W."/>
            <person name="Desjardin D."/>
            <person name="Finy P."/>
            <person name="Geml J."/>
            <person name="Haridas S."/>
            <person name="Hughes K."/>
            <person name="Justo A."/>
            <person name="Karasinski D."/>
            <person name="Kautmanova I."/>
            <person name="Kiss B."/>
            <person name="Kocsube S."/>
            <person name="Kotiranta H."/>
            <person name="LaButti K.M."/>
            <person name="Lechner B.E."/>
            <person name="Liimatainen K."/>
            <person name="Lipzen A."/>
            <person name="Lukacs Z."/>
            <person name="Mihaltcheva S."/>
            <person name="Morgado L.N."/>
            <person name="Niskanen T."/>
            <person name="Noordeloos M.E."/>
            <person name="Ohm R.A."/>
            <person name="Ortiz-Santana B."/>
            <person name="Ovrebo C."/>
            <person name="Racz N."/>
            <person name="Riley R."/>
            <person name="Savchenko A."/>
            <person name="Shiryaev A."/>
            <person name="Soop K."/>
            <person name="Spirin V."/>
            <person name="Szebenyi C."/>
            <person name="Tomsovsky M."/>
            <person name="Tulloss R.E."/>
            <person name="Uehling J."/>
            <person name="Grigoriev I.V."/>
            <person name="Vagvolgyi C."/>
            <person name="Papp T."/>
            <person name="Martin F.M."/>
            <person name="Miettinen O."/>
            <person name="Hibbett D.S."/>
            <person name="Nagy L.G."/>
        </authorList>
    </citation>
    <scope>NUCLEOTIDE SEQUENCE [LARGE SCALE GENOMIC DNA]</scope>
    <source>
        <strain evidence="5 6">CBS 166.37</strain>
    </source>
</reference>
<dbReference type="Gene3D" id="3.40.50.720">
    <property type="entry name" value="NAD(P)-binding Rossmann-like Domain"/>
    <property type="match status" value="1"/>
</dbReference>
<name>A0A5C3LHI7_9AGAR</name>
<dbReference type="InterPro" id="IPR000873">
    <property type="entry name" value="AMP-dep_synth/lig_dom"/>
</dbReference>
<sequence length="1071" mass="117806">MPNILELPTVQGVHSSTFSRPPLDSSASVPGLFAYHAEHSPYHPLFIFSDEGQIRKICYPEAYTAILKAHTIARDHVRNLKGPGSGPAVIAILARINSDTISFFTMVVGIMHTGSTPFPISTRNSVGGVAHLLRESGARLLFISPDSGMQRLGRDAVTMLAQDGTTVGILDMPQFTDLYNSEEILGDVGLVEVHPHQPMIILHSSGSTAQPKLVRFLGKNFIQWGILPYYGEADICGLPIAIQSLPIFHAMGAISFVWTTCSGSIMACFKPSSPPVFPTPEIFLKSLIETECQLVFCVPAFVEAWASTPENLPILQALKAIIYAGAPMNKSIGNQLTGSGVSLIPFYGSTEIGCLSMFIPNSTEKDEWEYFKVSSQLDVKMLPQDGARGIFEPIVKACDFFSPHMLNTEVDGVPSYATSDLLQQHPHKPNMFKIYGRVDDQLMLSTSEKTNPAPLETILLRNKNIDAAIMFGRGRFQNGVLVQPEQPFDPQDEGKLADFRNVIWPSVEEANNYAPSHSRIFKEMIIVTSPEKPLEFTPKGTPRRQVCLVSYANEIEAAYIAVESSSQANTSPNVWTDLSTLYFIRYAVKAVVKAPCSDEDDLFQQGCDSLQATWIRNTIIHALRTTTEISVHQIPHNFVYANPSTRSLSNYVWSLFSTDIRVAKEGSAVEVKILEMEALLARYTTDLPPRVVASSASNTAVQTETILLTGSTGRYGCHILSHLLGSPNIVKVYALNRGTQQANATIEVRQREAFQKWGLKADTELWKKVVLIETDLSKVKLGLQEHVYDELQNSVTTIIHNAWRVDFNASLRSFEPLITGIRNLGDFALTSPVVGGPRFVFISSISVLRNHPLVTPAKEASIEASSAVGGGYSESKWVAEKICARISSECGLRTLVVRVGQLSGDTAIGGWGPKEWVPLLVQMGRILGSLPLREEDVAWLPVDTAAAALLDLLPVANERASILHLNHPRPVSWNLVFKAFADRLGLQFILYEEWIENLNATIREASAPSLENEVAFTLLDFFQHGSFGAGVNVAIDEARVMSSTLDRAAPLDEGDIEKYLKYWESIGHIAV</sequence>
<keyword evidence="6" id="KW-1185">Reference proteome</keyword>
<dbReference type="Pfam" id="PF00501">
    <property type="entry name" value="AMP-binding"/>
    <property type="match status" value="1"/>
</dbReference>
<evidence type="ECO:0000259" key="4">
    <source>
        <dbReference type="Pfam" id="PF07993"/>
    </source>
</evidence>